<gene>
    <name evidence="4" type="ORF">AWW68_05490</name>
</gene>
<reference evidence="4 5" key="1">
    <citation type="submission" date="2016-01" db="EMBL/GenBank/DDBJ databases">
        <title>Genome sequencing of Roseivirga spongicola UST030701-084.</title>
        <authorList>
            <person name="Selvaratnam C."/>
            <person name="Thevarajoo S."/>
            <person name="Goh K.M."/>
            <person name="Ee R."/>
            <person name="Chan K.-G."/>
            <person name="Chong C.S."/>
        </authorList>
    </citation>
    <scope>NUCLEOTIDE SEQUENCE [LARGE SCALE GENOMIC DNA]</scope>
    <source>
        <strain evidence="4 5">UST030701-084</strain>
    </source>
</reference>
<accession>A0A150XHM0</accession>
<protein>
    <recommendedName>
        <fullName evidence="3">PpiC domain-containing protein</fullName>
    </recommendedName>
</protein>
<feature type="domain" description="PpiC" evidence="3">
    <location>
        <begin position="226"/>
        <end position="324"/>
    </location>
</feature>
<dbReference type="STRING" id="333140.AWW68_05490"/>
<dbReference type="OrthoDB" id="14196at2"/>
<dbReference type="PANTHER" id="PTHR47245:SF2">
    <property type="entry name" value="PEPTIDYL-PROLYL CIS-TRANS ISOMERASE HP_0175-RELATED"/>
    <property type="match status" value="1"/>
</dbReference>
<evidence type="ECO:0000313" key="4">
    <source>
        <dbReference type="EMBL" id="KYG78221.1"/>
    </source>
</evidence>
<comment type="caution">
    <text evidence="4">The sequence shown here is derived from an EMBL/GenBank/DDBJ whole genome shotgun (WGS) entry which is preliminary data.</text>
</comment>
<organism evidence="4 5">
    <name type="scientific">Roseivirga spongicola</name>
    <dbReference type="NCBI Taxonomy" id="333140"/>
    <lineage>
        <taxon>Bacteria</taxon>
        <taxon>Pseudomonadati</taxon>
        <taxon>Bacteroidota</taxon>
        <taxon>Cytophagia</taxon>
        <taxon>Cytophagales</taxon>
        <taxon>Roseivirgaceae</taxon>
        <taxon>Roseivirga</taxon>
    </lineage>
</organism>
<dbReference type="Proteomes" id="UP000075606">
    <property type="component" value="Unassembled WGS sequence"/>
</dbReference>
<dbReference type="Pfam" id="PF00639">
    <property type="entry name" value="Rotamase"/>
    <property type="match status" value="1"/>
</dbReference>
<dbReference type="RefSeq" id="WP_068217523.1">
    <property type="nucleotide sequence ID" value="NZ_LRPC01000001.1"/>
</dbReference>
<dbReference type="AlphaFoldDB" id="A0A150XHM0"/>
<evidence type="ECO:0000259" key="3">
    <source>
        <dbReference type="PROSITE" id="PS50198"/>
    </source>
</evidence>
<feature type="signal peptide" evidence="2">
    <location>
        <begin position="1"/>
        <end position="23"/>
    </location>
</feature>
<evidence type="ECO:0000256" key="1">
    <source>
        <dbReference type="PROSITE-ProRule" id="PRU00278"/>
    </source>
</evidence>
<dbReference type="GO" id="GO:0003755">
    <property type="term" value="F:peptidyl-prolyl cis-trans isomerase activity"/>
    <property type="evidence" value="ECO:0007669"/>
    <property type="project" value="UniProtKB-KW"/>
</dbReference>
<proteinExistence type="predicted"/>
<dbReference type="Gene3D" id="3.10.50.40">
    <property type="match status" value="2"/>
</dbReference>
<keyword evidence="5" id="KW-1185">Reference proteome</keyword>
<dbReference type="PANTHER" id="PTHR47245">
    <property type="entry name" value="PEPTIDYLPROLYL ISOMERASE"/>
    <property type="match status" value="1"/>
</dbReference>
<keyword evidence="1" id="KW-0413">Isomerase</keyword>
<dbReference type="PROSITE" id="PS50198">
    <property type="entry name" value="PPIC_PPIASE_2"/>
    <property type="match status" value="2"/>
</dbReference>
<keyword evidence="2" id="KW-0732">Signal</keyword>
<feature type="domain" description="PpiC" evidence="3">
    <location>
        <begin position="120"/>
        <end position="221"/>
    </location>
</feature>
<name>A0A150XHM0_9BACT</name>
<dbReference type="InterPro" id="IPR046357">
    <property type="entry name" value="PPIase_dom_sf"/>
</dbReference>
<dbReference type="EMBL" id="LRPC01000001">
    <property type="protein sequence ID" value="KYG78221.1"/>
    <property type="molecule type" value="Genomic_DNA"/>
</dbReference>
<dbReference type="SUPFAM" id="SSF54534">
    <property type="entry name" value="FKBP-like"/>
    <property type="match status" value="2"/>
</dbReference>
<dbReference type="InterPro" id="IPR050245">
    <property type="entry name" value="PrsA_foldase"/>
</dbReference>
<evidence type="ECO:0000256" key="2">
    <source>
        <dbReference type="SAM" id="SignalP"/>
    </source>
</evidence>
<keyword evidence="1" id="KW-0697">Rotamase</keyword>
<dbReference type="Pfam" id="PF13616">
    <property type="entry name" value="Rotamase_3"/>
    <property type="match status" value="1"/>
</dbReference>
<feature type="chain" id="PRO_5007809507" description="PpiC domain-containing protein" evidence="2">
    <location>
        <begin position="24"/>
        <end position="637"/>
    </location>
</feature>
<evidence type="ECO:0000313" key="5">
    <source>
        <dbReference type="Proteomes" id="UP000075606"/>
    </source>
</evidence>
<sequence>MKTSVFGVILLASFLSLANFSSAQVVATIDGEAIGQDEFLYAFKKNRKENEPINRDSLEAYLNQFINFKLKVRAARRLGLDTSLVFQNELEGYISQIRKPYLEDDSAEETLLREIYARMQSDINASHILLKLDATASPNDTLKAYNFLDSLKQTIGSKQEFEEMARRFSQDGSARNGENLGWFTAMHMVAPFEEGAYKTAPGRVSDIVRSSFGYHLIFVNDKRQNRGKIKTSHIFFTKQRGREEAFQRAQMVYDSLKNGGDWSTMVSQFSDDNGTKHNDGSLPWAGIKQLPDDFLDIAHAIDTVGEYTKPKETQFGWHIVKLEGLQPLEPYEIKKTEIAQLLKRMGRNNLAEEALLKKLKEENNFSQDAESLNSIIHEISQASRSTAYESELKERVIFTHGQNQVKTSAFLESLPGFNIKYTRPQLIEFYRKFEKDYVIAYEDSIAPEKYPEFGFLMNEYEEGLLLFEVMQRKVWDKAAQDSLGLQSYYQNHLNQYVEGERVECLCTNNKSEQLRSELSELSIPLDSLPRAKPYISKEMGDSKTEELNFAKRTLLVSDLANFEMGKPQIGKWFEPSSLNAYCLVQNILPEGPQQLNEIKGIVMSDYQEELDSQWIEELRDSAKIKINKKVLKAISNR</sequence>
<dbReference type="InterPro" id="IPR000297">
    <property type="entry name" value="PPIase_PpiC"/>
</dbReference>